<dbReference type="InterPro" id="IPR006076">
    <property type="entry name" value="FAD-dep_OxRdtase"/>
</dbReference>
<feature type="domain" description="FAD dependent oxidoreductase" evidence="2">
    <location>
        <begin position="114"/>
        <end position="356"/>
    </location>
</feature>
<feature type="region of interest" description="Disordered" evidence="1">
    <location>
        <begin position="158"/>
        <end position="189"/>
    </location>
</feature>
<reference evidence="3 4" key="1">
    <citation type="journal article" date="2010" name="Stand. Genomic Sci.">
        <title>Complete genome sequence of Thermaerobacter marianensis type strain (7p75a).</title>
        <authorList>
            <person name="Han C."/>
            <person name="Gu W."/>
            <person name="Zhang X."/>
            <person name="Lapidus A."/>
            <person name="Nolan M."/>
            <person name="Copeland A."/>
            <person name="Lucas S."/>
            <person name="Del Rio T.G."/>
            <person name="Tice H."/>
            <person name="Cheng J.F."/>
            <person name="Tapia R."/>
            <person name="Goodwin L."/>
            <person name="Pitluck S."/>
            <person name="Pagani I."/>
            <person name="Ivanova N."/>
            <person name="Mavromatis K."/>
            <person name="Mikhailova N."/>
            <person name="Pati A."/>
            <person name="Chen A."/>
            <person name="Palaniappan K."/>
            <person name="Land M."/>
            <person name="Hauser L."/>
            <person name="Chang Y.J."/>
            <person name="Jeffries C.D."/>
            <person name="Schneider S."/>
            <person name="Rohde M."/>
            <person name="Goker M."/>
            <person name="Pukall R."/>
            <person name="Woyke T."/>
            <person name="Bristow J."/>
            <person name="Eisen J.A."/>
            <person name="Markowitz V."/>
            <person name="Hugenholtz P."/>
            <person name="Kyrpides N.C."/>
            <person name="Klenk H.P."/>
            <person name="Detter J.C."/>
        </authorList>
    </citation>
    <scope>NUCLEOTIDE SEQUENCE [LARGE SCALE GENOMIC DNA]</scope>
    <source>
        <strain evidence="4">ATCC 700841 / DSM 12885 / JCM 10246 / 7p75a</strain>
    </source>
</reference>
<evidence type="ECO:0000256" key="1">
    <source>
        <dbReference type="SAM" id="MobiDB-lite"/>
    </source>
</evidence>
<dbReference type="SUPFAM" id="SSF51905">
    <property type="entry name" value="FAD/NAD(P)-binding domain"/>
    <property type="match status" value="1"/>
</dbReference>
<dbReference type="Gene3D" id="3.50.50.60">
    <property type="entry name" value="FAD/NAD(P)-binding domain"/>
    <property type="match status" value="2"/>
</dbReference>
<protein>
    <submittedName>
        <fullName evidence="3">FAD dependent oxidoreductase</fullName>
    </submittedName>
</protein>
<dbReference type="Gene3D" id="3.30.9.10">
    <property type="entry name" value="D-Amino Acid Oxidase, subunit A, domain 2"/>
    <property type="match status" value="1"/>
</dbReference>
<dbReference type="HOGENOM" id="CLU_758477_0_0_9"/>
<dbReference type="InterPro" id="IPR036188">
    <property type="entry name" value="FAD/NAD-bd_sf"/>
</dbReference>
<dbReference type="PANTHER" id="PTHR13847:SF260">
    <property type="entry name" value="FAD DEPENDENT OXIDOREDUCTASE DOMAIN-CONTAINING PROTEIN"/>
    <property type="match status" value="1"/>
</dbReference>
<evidence type="ECO:0000313" key="3">
    <source>
        <dbReference type="EMBL" id="ADU50668.1"/>
    </source>
</evidence>
<sequence length="366" mass="38439">MNHPPNRPDHDLDRRDAPRPDAIPPVVVAGGGIVGTAVAFALQGSVPVLLVEEGDFPGLAETREAVGILKAVLGHPVLDDYARATWDFALAQHHHPRSPVRLTFAGLDGRPGRAAFLDPLLLLDAMLLLARRAGLQLRTRTRVVEPVLDGGRVTGVRLERVGDGPGTASRRGSGGSHGSHRTAPETAGATGTGKIIAASALVLAPGPRPDSLAMPGLPGGFAGRFVRVKDVVIPFLLPPGTEPEPEVYTRRSLIWRFATGMQPRTLLAAARLEGDWAPPSFDQVVALVEDLVHRFGLPGEAQLDRTRLLVDLRGPGGLPFAGPVAPLGGAEGIFVAAGMGLEGLSLALGVGRQVAAAVMHYLRAHR</sequence>
<dbReference type="GO" id="GO:0005737">
    <property type="term" value="C:cytoplasm"/>
    <property type="evidence" value="ECO:0007669"/>
    <property type="project" value="TreeGrafter"/>
</dbReference>
<accession>E6SHA4</accession>
<dbReference type="EMBL" id="CP002344">
    <property type="protein sequence ID" value="ADU50668.1"/>
    <property type="molecule type" value="Genomic_DNA"/>
</dbReference>
<dbReference type="KEGG" id="tmr:Tmar_0547"/>
<reference evidence="4" key="2">
    <citation type="journal article" date="2010" name="Stand. Genomic Sci.">
        <title>Complete genome sequence of Thermaerobacter marianensis type strain (7p75aT).</title>
        <authorList>
            <person name="Han C."/>
            <person name="Gu W."/>
            <person name="Zhang X."/>
            <person name="Lapidus A."/>
            <person name="Nolan M."/>
            <person name="Copeland A."/>
            <person name="Lucas S."/>
            <person name="Glavina Del Rio T."/>
            <person name="Tice H."/>
            <person name="Cheng J."/>
            <person name="Tapia R."/>
            <person name="Goodwin L."/>
            <person name="Pitluck S."/>
            <person name="Pagani I."/>
            <person name="Ivanova N."/>
            <person name="Mavromatis K."/>
            <person name="Mikhailova N."/>
            <person name="Pati A."/>
            <person name="Chen A."/>
            <person name="Palaniappan K."/>
            <person name="Land M."/>
            <person name="Hauser L."/>
            <person name="Chang Y."/>
            <person name="Jeffries C."/>
            <person name="Schneider S."/>
            <person name="Rohde M."/>
            <person name="Goker M."/>
            <person name="Pukall R."/>
            <person name="Woyke T."/>
            <person name="Bristow J."/>
            <person name="Eisen J."/>
            <person name="Markowitz V."/>
            <person name="Hugenholtz P."/>
            <person name="Kyrpides N."/>
            <person name="Klenk H."/>
            <person name="Detter J."/>
        </authorList>
    </citation>
    <scope>NUCLEOTIDE SEQUENCE [LARGE SCALE GENOMIC DNA]</scope>
    <source>
        <strain evidence="4">ATCC 700841 / DSM 12885 / JCM 10246 / 7p75a</strain>
    </source>
</reference>
<dbReference type="AlphaFoldDB" id="E6SHA4"/>
<dbReference type="Proteomes" id="UP000008915">
    <property type="component" value="Chromosome"/>
</dbReference>
<dbReference type="PANTHER" id="PTHR13847">
    <property type="entry name" value="SARCOSINE DEHYDROGENASE-RELATED"/>
    <property type="match status" value="1"/>
</dbReference>
<dbReference type="Pfam" id="PF01266">
    <property type="entry name" value="DAO"/>
    <property type="match status" value="1"/>
</dbReference>
<feature type="region of interest" description="Disordered" evidence="1">
    <location>
        <begin position="1"/>
        <end position="21"/>
    </location>
</feature>
<feature type="compositionally biased region" description="Basic and acidic residues" evidence="1">
    <location>
        <begin position="1"/>
        <end position="19"/>
    </location>
</feature>
<keyword evidence="4" id="KW-1185">Reference proteome</keyword>
<proteinExistence type="predicted"/>
<name>E6SHA4_THEM7</name>
<organism evidence="3 4">
    <name type="scientific">Thermaerobacter marianensis (strain ATCC 700841 / DSM 12885 / JCM 10246 / 7p75a)</name>
    <dbReference type="NCBI Taxonomy" id="644966"/>
    <lineage>
        <taxon>Bacteria</taxon>
        <taxon>Bacillati</taxon>
        <taxon>Bacillota</taxon>
        <taxon>Clostridia</taxon>
        <taxon>Eubacteriales</taxon>
        <taxon>Clostridiales Family XVII. Incertae Sedis</taxon>
        <taxon>Thermaerobacter</taxon>
    </lineage>
</organism>
<evidence type="ECO:0000313" key="4">
    <source>
        <dbReference type="Proteomes" id="UP000008915"/>
    </source>
</evidence>
<evidence type="ECO:0000259" key="2">
    <source>
        <dbReference type="Pfam" id="PF01266"/>
    </source>
</evidence>
<dbReference type="RefSeq" id="WP_013494973.1">
    <property type="nucleotide sequence ID" value="NC_014831.1"/>
</dbReference>
<dbReference type="eggNOG" id="COG0665">
    <property type="taxonomic scope" value="Bacteria"/>
</dbReference>
<gene>
    <name evidence="3" type="ordered locus">Tmar_0547</name>
</gene>